<evidence type="ECO:0000313" key="1">
    <source>
        <dbReference type="EMBL" id="CAD7767192.1"/>
    </source>
</evidence>
<protein>
    <submittedName>
        <fullName evidence="1">Uncharacterized protein</fullName>
    </submittedName>
</protein>
<evidence type="ECO:0000313" key="2">
    <source>
        <dbReference type="Proteomes" id="UP000614580"/>
    </source>
</evidence>
<dbReference type="Proteomes" id="UP000614580">
    <property type="component" value="Unassembled WGS sequence"/>
</dbReference>
<reference evidence="1" key="1">
    <citation type="submission" date="2020-12" db="EMBL/GenBank/DDBJ databases">
        <authorList>
            <person name="Hahn C.J."/>
            <person name="Laso-Perez R."/>
            <person name="Vulcano F."/>
            <person name="Vaziourakis K.-M."/>
            <person name="Stokke R."/>
            <person name="Steen I.H."/>
            <person name="Teske A."/>
            <person name="Boetius A."/>
            <person name="Liebeke M."/>
            <person name="Amann R."/>
            <person name="Knittel K."/>
        </authorList>
    </citation>
    <scope>NUCLEOTIDE SEQUENCE</scope>
    <source>
        <strain evidence="1">Gfbio:c6db26ca-90af-429b-aeed-0e3e8aed0b5e:GoM-Arc1_AMV-AAA_792_C10</strain>
    </source>
</reference>
<gene>
    <name evidence="1" type="ORF">DNFNHJIP_00599</name>
</gene>
<accession>A0A812A2H0</accession>
<organism evidence="1 2">
    <name type="scientific">Candidatus Argoarchaeum ethanivorans</name>
    <dbReference type="NCBI Taxonomy" id="2608793"/>
    <lineage>
        <taxon>Archaea</taxon>
        <taxon>Methanobacteriati</taxon>
        <taxon>Methanobacteriota</taxon>
        <taxon>Stenosarchaea group</taxon>
        <taxon>Methanomicrobia</taxon>
        <taxon>Methanosarcinales</taxon>
        <taxon>Methanosarcinales incertae sedis</taxon>
        <taxon>GOM Arc I cluster</taxon>
        <taxon>Candidatus Argoarchaeum</taxon>
    </lineage>
</organism>
<comment type="caution">
    <text evidence="1">The sequence shown here is derived from an EMBL/GenBank/DDBJ whole genome shotgun (WGS) entry which is preliminary data.</text>
</comment>
<dbReference type="AlphaFoldDB" id="A0A812A2H0"/>
<name>A0A812A2H0_9EURY</name>
<proteinExistence type="predicted"/>
<dbReference type="EMBL" id="CAJHZY010000080">
    <property type="protein sequence ID" value="CAD7767192.1"/>
    <property type="molecule type" value="Genomic_DNA"/>
</dbReference>
<sequence>MNFPENPQDYYEGKTVRVSGEIEDYEGTPEIILEDSSQIEIGE</sequence>